<keyword evidence="3" id="KW-1185">Reference proteome</keyword>
<evidence type="ECO:0000313" key="2">
    <source>
        <dbReference type="EMBL" id="KAA2248692.1"/>
    </source>
</evidence>
<dbReference type="InterPro" id="IPR001387">
    <property type="entry name" value="Cro/C1-type_HTH"/>
</dbReference>
<name>A0A5B2WDK0_9PSEU</name>
<dbReference type="InterPro" id="IPR010982">
    <property type="entry name" value="Lambda_DNA-bd_dom_sf"/>
</dbReference>
<dbReference type="CDD" id="cd00093">
    <property type="entry name" value="HTH_XRE"/>
    <property type="match status" value="1"/>
</dbReference>
<gene>
    <name evidence="2" type="ORF">F0L68_39780</name>
</gene>
<accession>A0A5B2WDK0</accession>
<reference evidence="2 3" key="1">
    <citation type="submission" date="2019-09" db="EMBL/GenBank/DDBJ databases">
        <title>Goodfellowia gen. nov., a new genus of the Pseudonocardineae related to Actinoalloteichus, containing Goodfellowia coeruleoviolacea gen. nov., comb. nov. gen. nov., comb. nov.</title>
        <authorList>
            <person name="Labeda D."/>
        </authorList>
    </citation>
    <scope>NUCLEOTIDE SEQUENCE [LARGE SCALE GENOMIC DNA]</scope>
    <source>
        <strain evidence="2 3">AN110305</strain>
    </source>
</reference>
<evidence type="ECO:0000259" key="1">
    <source>
        <dbReference type="PROSITE" id="PS50943"/>
    </source>
</evidence>
<dbReference type="Gene3D" id="1.10.260.40">
    <property type="entry name" value="lambda repressor-like DNA-binding domains"/>
    <property type="match status" value="1"/>
</dbReference>
<comment type="caution">
    <text evidence="2">The sequence shown here is derived from an EMBL/GenBank/DDBJ whole genome shotgun (WGS) entry which is preliminary data.</text>
</comment>
<sequence>MRIEGRKERVMSLKSGRALTGGEANPYGRVAGSVLATIRRLAGFTQERLAERLPVAPTTLQGWESGRKPLLNVPFARLSHLRRTLLAVGARSDLLRVWDVALEVDAILSDLVDPDLDTHPLALVVPDRLSTELLTWPLTGRPPRQLAATGARLDVHHDERAVTFDALRRLSEQAKGSIDRHAMLRRQVQFLLANDPKSTTLIAEQQAADLRQARDIREWSPAWALVRSTAVTAAGTGDLEPLQHFIQEGLSSEQGVLANLSYWAYWVGELPERWSADSAMINGNGFAWSGERLFESLLDGVVTAPYRDLCAHTLWALLRCRRQLASHPARRARLLAAAHHALDGGQLTKQARHKLDEVIYATEVLA</sequence>
<dbReference type="OrthoDB" id="4509586at2"/>
<dbReference type="GO" id="GO:0003677">
    <property type="term" value="F:DNA binding"/>
    <property type="evidence" value="ECO:0007669"/>
    <property type="project" value="InterPro"/>
</dbReference>
<proteinExistence type="predicted"/>
<feature type="domain" description="HTH cro/C1-type" evidence="1">
    <location>
        <begin position="35"/>
        <end position="67"/>
    </location>
</feature>
<dbReference type="PROSITE" id="PS50943">
    <property type="entry name" value="HTH_CROC1"/>
    <property type="match status" value="1"/>
</dbReference>
<dbReference type="Proteomes" id="UP000323454">
    <property type="component" value="Unassembled WGS sequence"/>
</dbReference>
<evidence type="ECO:0000313" key="3">
    <source>
        <dbReference type="Proteomes" id="UP000323454"/>
    </source>
</evidence>
<protein>
    <recommendedName>
        <fullName evidence="1">HTH cro/C1-type domain-containing protein</fullName>
    </recommendedName>
</protein>
<dbReference type="Pfam" id="PF01381">
    <property type="entry name" value="HTH_3"/>
    <property type="match status" value="1"/>
</dbReference>
<reference evidence="2 3" key="2">
    <citation type="submission" date="2019-09" db="EMBL/GenBank/DDBJ databases">
        <authorList>
            <person name="Jin C."/>
        </authorList>
    </citation>
    <scope>NUCLEOTIDE SEQUENCE [LARGE SCALE GENOMIC DNA]</scope>
    <source>
        <strain evidence="2 3">AN110305</strain>
    </source>
</reference>
<organism evidence="2 3">
    <name type="scientific">Solihabitans fulvus</name>
    <dbReference type="NCBI Taxonomy" id="1892852"/>
    <lineage>
        <taxon>Bacteria</taxon>
        <taxon>Bacillati</taxon>
        <taxon>Actinomycetota</taxon>
        <taxon>Actinomycetes</taxon>
        <taxon>Pseudonocardiales</taxon>
        <taxon>Pseudonocardiaceae</taxon>
        <taxon>Solihabitans</taxon>
    </lineage>
</organism>
<dbReference type="AlphaFoldDB" id="A0A5B2WDK0"/>
<dbReference type="SUPFAM" id="SSF47413">
    <property type="entry name" value="lambda repressor-like DNA-binding domains"/>
    <property type="match status" value="1"/>
</dbReference>
<dbReference type="EMBL" id="VUOB01000105">
    <property type="protein sequence ID" value="KAA2248692.1"/>
    <property type="molecule type" value="Genomic_DNA"/>
</dbReference>